<comment type="similarity">
    <text evidence="1">Belongs to the short-chain dehydrogenases/reductases (SDR) family.</text>
</comment>
<sequence>MTWDPTQIGDLRGRTYLITGANGGIGYFAADQLLRAGADVIVAGRNPAKLDDAISALSASAKVPAAGIGKLRIDTSSIESSTKAAAEITGRGIELDGLILNAGLVHGPKTRTVTPEGHELFFATNILGHFAFVGSILDSLTGAAPHIVWLGSSTAIKGEYSFTDPELADAAAEYKPMKVYAHSKAATTMVGAEAARRFAKAGSPIASVIAHPGYALGGRGPVVPGINEPTLKERIVDTLQAPFSQTKELGAHALVRAAVDPQVTGGEFVGPKGYKGPTQIGEAPRYATDQAAADRLWDYLEKATGVIWP</sequence>
<gene>
    <name evidence="4" type="ORF">GII30_21685</name>
</gene>
<organism evidence="4">
    <name type="scientific">Gordonia amarae</name>
    <dbReference type="NCBI Taxonomy" id="36821"/>
    <lineage>
        <taxon>Bacteria</taxon>
        <taxon>Bacillati</taxon>
        <taxon>Actinomycetota</taxon>
        <taxon>Actinomycetes</taxon>
        <taxon>Mycobacteriales</taxon>
        <taxon>Gordoniaceae</taxon>
        <taxon>Gordonia</taxon>
    </lineage>
</organism>
<dbReference type="GO" id="GO:0016491">
    <property type="term" value="F:oxidoreductase activity"/>
    <property type="evidence" value="ECO:0007669"/>
    <property type="project" value="UniProtKB-KW"/>
</dbReference>
<dbReference type="PANTHER" id="PTHR24320:SF148">
    <property type="entry name" value="NAD(P)-BINDING ROSSMANN-FOLD SUPERFAMILY PROTEIN"/>
    <property type="match status" value="1"/>
</dbReference>
<protein>
    <submittedName>
        <fullName evidence="4">SDR family NAD(P)-dependent oxidoreductase</fullName>
    </submittedName>
</protein>
<dbReference type="SUPFAM" id="SSF51735">
    <property type="entry name" value="NAD(P)-binding Rossmann-fold domains"/>
    <property type="match status" value="1"/>
</dbReference>
<keyword evidence="2" id="KW-0560">Oxidoreductase</keyword>
<feature type="domain" description="Ketoreductase" evidence="3">
    <location>
        <begin position="14"/>
        <end position="218"/>
    </location>
</feature>
<proteinExistence type="inferred from homology"/>
<dbReference type="RefSeq" id="WP_005184330.1">
    <property type="nucleotide sequence ID" value="NZ_CP045804.1"/>
</dbReference>
<evidence type="ECO:0000256" key="1">
    <source>
        <dbReference type="ARBA" id="ARBA00006484"/>
    </source>
</evidence>
<dbReference type="EMBL" id="CP045810">
    <property type="protein sequence ID" value="QHN41420.1"/>
    <property type="molecule type" value="Genomic_DNA"/>
</dbReference>
<dbReference type="SMART" id="SM00822">
    <property type="entry name" value="PKS_KR"/>
    <property type="match status" value="1"/>
</dbReference>
<accession>A0A857L489</accession>
<dbReference type="PRINTS" id="PR00081">
    <property type="entry name" value="GDHRDH"/>
</dbReference>
<dbReference type="PANTHER" id="PTHR24320">
    <property type="entry name" value="RETINOL DEHYDROGENASE"/>
    <property type="match status" value="1"/>
</dbReference>
<evidence type="ECO:0000259" key="3">
    <source>
        <dbReference type="SMART" id="SM00822"/>
    </source>
</evidence>
<dbReference type="AlphaFoldDB" id="A0A857L489"/>
<dbReference type="InterPro" id="IPR002347">
    <property type="entry name" value="SDR_fam"/>
</dbReference>
<name>A0A857L489_9ACTN</name>
<evidence type="ECO:0000313" key="4">
    <source>
        <dbReference type="EMBL" id="QHN41420.1"/>
    </source>
</evidence>
<dbReference type="InterPro" id="IPR036291">
    <property type="entry name" value="NAD(P)-bd_dom_sf"/>
</dbReference>
<evidence type="ECO:0000256" key="2">
    <source>
        <dbReference type="ARBA" id="ARBA00023002"/>
    </source>
</evidence>
<dbReference type="Pfam" id="PF00106">
    <property type="entry name" value="adh_short"/>
    <property type="match status" value="1"/>
</dbReference>
<dbReference type="InterPro" id="IPR057326">
    <property type="entry name" value="KR_dom"/>
</dbReference>
<reference evidence="4" key="1">
    <citation type="journal article" date="2021" name="Nat. Microbiol.">
        <title>Cocultivation of an ultrasmall environmental parasitic bacterium with lytic ability against bacteria associated with wastewater foams.</title>
        <authorList>
            <person name="Batinovic S."/>
            <person name="Rose J.J.A."/>
            <person name="Ratcliffe J."/>
            <person name="Seviour R.J."/>
            <person name="Petrovski S."/>
        </authorList>
    </citation>
    <scope>NUCLEOTIDE SEQUENCE</scope>
    <source>
        <strain evidence="4">CON44</strain>
    </source>
</reference>
<dbReference type="Gene3D" id="3.40.50.720">
    <property type="entry name" value="NAD(P)-binding Rossmann-like Domain"/>
    <property type="match status" value="1"/>
</dbReference>